<dbReference type="AlphaFoldDB" id="A0A1M4SDP8"/>
<reference evidence="10" key="1">
    <citation type="submission" date="2016-11" db="EMBL/GenBank/DDBJ databases">
        <authorList>
            <person name="Varghese N."/>
            <person name="Submissions S."/>
        </authorList>
    </citation>
    <scope>NUCLEOTIDE SEQUENCE [LARGE SCALE GENOMIC DNA]</scope>
    <source>
        <strain evidence="10">DSM 12395</strain>
    </source>
</reference>
<evidence type="ECO:0000256" key="5">
    <source>
        <dbReference type="ARBA" id="ARBA00022989"/>
    </source>
</evidence>
<keyword evidence="4 7" id="KW-0812">Transmembrane</keyword>
<dbReference type="Pfam" id="PF04239">
    <property type="entry name" value="DUF421"/>
    <property type="match status" value="1"/>
</dbReference>
<keyword evidence="5 7" id="KW-1133">Transmembrane helix</keyword>
<accession>A0A1M4SDP8</accession>
<evidence type="ECO:0000256" key="2">
    <source>
        <dbReference type="ARBA" id="ARBA00006448"/>
    </source>
</evidence>
<dbReference type="GO" id="GO:0005886">
    <property type="term" value="C:plasma membrane"/>
    <property type="evidence" value="ECO:0007669"/>
    <property type="project" value="UniProtKB-SubCell"/>
</dbReference>
<evidence type="ECO:0000313" key="10">
    <source>
        <dbReference type="Proteomes" id="UP000184148"/>
    </source>
</evidence>
<evidence type="ECO:0000256" key="3">
    <source>
        <dbReference type="ARBA" id="ARBA00022475"/>
    </source>
</evidence>
<keyword evidence="6 7" id="KW-0472">Membrane</keyword>
<feature type="transmembrane region" description="Helical" evidence="7">
    <location>
        <begin position="30"/>
        <end position="47"/>
    </location>
</feature>
<evidence type="ECO:0000256" key="7">
    <source>
        <dbReference type="SAM" id="Phobius"/>
    </source>
</evidence>
<feature type="transmembrane region" description="Helical" evidence="7">
    <location>
        <begin position="53"/>
        <end position="76"/>
    </location>
</feature>
<feature type="transmembrane region" description="Helical" evidence="7">
    <location>
        <begin position="6"/>
        <end position="23"/>
    </location>
</feature>
<dbReference type="PANTHER" id="PTHR34582:SF6">
    <property type="entry name" value="UPF0702 TRANSMEMBRANE PROTEIN YCAP"/>
    <property type="match status" value="1"/>
</dbReference>
<dbReference type="STRING" id="1121429.SAMN02745133_00082"/>
<keyword evidence="3" id="KW-1003">Cell membrane</keyword>
<organism evidence="9 10">
    <name type="scientific">Desulforamulus putei DSM 12395</name>
    <dbReference type="NCBI Taxonomy" id="1121429"/>
    <lineage>
        <taxon>Bacteria</taxon>
        <taxon>Bacillati</taxon>
        <taxon>Bacillota</taxon>
        <taxon>Clostridia</taxon>
        <taxon>Eubacteriales</taxon>
        <taxon>Peptococcaceae</taxon>
        <taxon>Desulforamulus</taxon>
    </lineage>
</organism>
<evidence type="ECO:0000313" key="9">
    <source>
        <dbReference type="EMBL" id="SHE30330.1"/>
    </source>
</evidence>
<dbReference type="OrthoDB" id="1682423at2"/>
<dbReference type="PANTHER" id="PTHR34582">
    <property type="entry name" value="UPF0702 TRANSMEMBRANE PROTEIN YCAP"/>
    <property type="match status" value="1"/>
</dbReference>
<evidence type="ECO:0000256" key="6">
    <source>
        <dbReference type="ARBA" id="ARBA00023136"/>
    </source>
</evidence>
<comment type="similarity">
    <text evidence="2">Belongs to the UPF0702 family.</text>
</comment>
<gene>
    <name evidence="9" type="ORF">SAMN02745133_00082</name>
</gene>
<name>A0A1M4SDP8_9FIRM</name>
<protein>
    <submittedName>
        <fullName evidence="9">Uncharacterized membrane protein YcaP, DUF421 family</fullName>
    </submittedName>
</protein>
<dbReference type="EMBL" id="FQUY01000001">
    <property type="protein sequence ID" value="SHE30330.1"/>
    <property type="molecule type" value="Genomic_DNA"/>
</dbReference>
<evidence type="ECO:0000256" key="1">
    <source>
        <dbReference type="ARBA" id="ARBA00004651"/>
    </source>
</evidence>
<evidence type="ECO:0000259" key="8">
    <source>
        <dbReference type="Pfam" id="PF04239"/>
    </source>
</evidence>
<proteinExistence type="inferred from homology"/>
<keyword evidence="10" id="KW-1185">Reference proteome</keyword>
<comment type="subcellular location">
    <subcellularLocation>
        <location evidence="1">Cell membrane</location>
        <topology evidence="1">Multi-pass membrane protein</topology>
    </subcellularLocation>
</comment>
<feature type="domain" description="YetF C-terminal" evidence="8">
    <location>
        <begin position="79"/>
        <end position="211"/>
    </location>
</feature>
<dbReference type="RefSeq" id="WP_073233993.1">
    <property type="nucleotide sequence ID" value="NZ_FQUY01000001.1"/>
</dbReference>
<dbReference type="Proteomes" id="UP000184148">
    <property type="component" value="Unassembled WGS sequence"/>
</dbReference>
<evidence type="ECO:0000256" key="4">
    <source>
        <dbReference type="ARBA" id="ARBA00022692"/>
    </source>
</evidence>
<sequence>MILTLIRTLILFTLVVVALRLMGKRQIGKLQPYELVIIVMIADLAAVPMEDIGIPLISGIIPILTLLFVEVTISFLSLKSERLRGVVCGTPSVLVENGKIVEPELKRLRYNINDLLEQLRAKNFPNIADVEFAILETSGEISVVPKSQKRPVNPADLNIPTKYEGIPMTLIIDGYVFDNNLNKINLTREWLKKELHKFGVSDFKQVLLASLDTEGNLFYQLKTRTV</sequence>
<dbReference type="Gene3D" id="3.30.240.20">
    <property type="entry name" value="bsu07140 like domains"/>
    <property type="match status" value="2"/>
</dbReference>
<dbReference type="InterPro" id="IPR023090">
    <property type="entry name" value="UPF0702_alpha/beta_dom_sf"/>
</dbReference>
<dbReference type="InterPro" id="IPR007353">
    <property type="entry name" value="DUF421"/>
</dbReference>